<evidence type="ECO:0000259" key="1">
    <source>
        <dbReference type="Pfam" id="PF13020"/>
    </source>
</evidence>
<dbReference type="Proteomes" id="UP000070284">
    <property type="component" value="Unassembled WGS sequence"/>
</dbReference>
<accession>A0A133UEX3</accession>
<dbReference type="Pfam" id="PF13020">
    <property type="entry name" value="NOV_C"/>
    <property type="match status" value="1"/>
</dbReference>
<reference evidence="2 3" key="1">
    <citation type="journal article" date="2016" name="Sci. Rep.">
        <title>Metabolic traits of an uncultured archaeal lineage -MSBL1- from brine pools of the Red Sea.</title>
        <authorList>
            <person name="Mwirichia R."/>
            <person name="Alam I."/>
            <person name="Rashid M."/>
            <person name="Vinu M."/>
            <person name="Ba-Alawi W."/>
            <person name="Anthony Kamau A."/>
            <person name="Kamanda Ngugi D."/>
            <person name="Goker M."/>
            <person name="Klenk H.P."/>
            <person name="Bajic V."/>
            <person name="Stingl U."/>
        </authorList>
    </citation>
    <scope>NUCLEOTIDE SEQUENCE [LARGE SCALE GENOMIC DNA]</scope>
    <source>
        <strain evidence="2">SCGC-AAA259E19</strain>
    </source>
</reference>
<gene>
    <name evidence="2" type="ORF">AKJ65_07170</name>
</gene>
<evidence type="ECO:0000313" key="3">
    <source>
        <dbReference type="Proteomes" id="UP000070284"/>
    </source>
</evidence>
<sequence>MKKEEILKWEGLEVKGSTNEKGSITLKGNELEKAQDKRENYFLYRVYQNTGSPGTFELVSLKDPLGCSEALDRKMEINPFHTEESECFELESADESNSSENT</sequence>
<name>A0A133UEX3_9EURY</name>
<keyword evidence="3" id="KW-1185">Reference proteome</keyword>
<evidence type="ECO:0000313" key="2">
    <source>
        <dbReference type="EMBL" id="KXA92720.1"/>
    </source>
</evidence>
<dbReference type="AlphaFoldDB" id="A0A133UEX3"/>
<organism evidence="2 3">
    <name type="scientific">candidate division MSBL1 archaeon SCGC-AAA259E19</name>
    <dbReference type="NCBI Taxonomy" id="1698264"/>
    <lineage>
        <taxon>Archaea</taxon>
        <taxon>Methanobacteriati</taxon>
        <taxon>Methanobacteriota</taxon>
        <taxon>candidate division MSBL1</taxon>
    </lineage>
</organism>
<dbReference type="EMBL" id="LHXO01000141">
    <property type="protein sequence ID" value="KXA92720.1"/>
    <property type="molecule type" value="Genomic_DNA"/>
</dbReference>
<dbReference type="InterPro" id="IPR024975">
    <property type="entry name" value="NOV_C"/>
</dbReference>
<comment type="caution">
    <text evidence="2">The sequence shown here is derived from an EMBL/GenBank/DDBJ whole genome shotgun (WGS) entry which is preliminary data.</text>
</comment>
<proteinExistence type="predicted"/>
<protein>
    <recommendedName>
        <fullName evidence="1">Protein NO VEIN C-terminal domain-containing protein</fullName>
    </recommendedName>
</protein>
<feature type="domain" description="Protein NO VEIN C-terminal" evidence="1">
    <location>
        <begin position="12"/>
        <end position="53"/>
    </location>
</feature>